<sequence>MSKPYFQSLRVGGDTLSLTHLEPFTFLVDSNKARKKLRVHVTYSTHCFTRRFYHGSEHPDGYPLLDIDTPRPRIFCPVRYRLSIQLPELIGGLNQPSIKVLQTTSRRNWAYSITILHPAGPYHVFFELSRSAKHQKSWQDLNLVVESAYHEDPNEEPPSFLGTMGFVLLCGKVYLGEPVATKR</sequence>
<evidence type="ECO:0000313" key="1">
    <source>
        <dbReference type="EMBL" id="KKN84332.1"/>
    </source>
</evidence>
<accession>A0A0F9UAI9</accession>
<name>A0A0F9UAI9_9ZZZZ</name>
<gene>
    <name evidence="1" type="ORF">LCGC14_0289940</name>
</gene>
<protein>
    <submittedName>
        <fullName evidence="1">Uncharacterized protein</fullName>
    </submittedName>
</protein>
<organism evidence="1">
    <name type="scientific">marine sediment metagenome</name>
    <dbReference type="NCBI Taxonomy" id="412755"/>
    <lineage>
        <taxon>unclassified sequences</taxon>
        <taxon>metagenomes</taxon>
        <taxon>ecological metagenomes</taxon>
    </lineage>
</organism>
<dbReference type="AlphaFoldDB" id="A0A0F9UAI9"/>
<proteinExistence type="predicted"/>
<comment type="caution">
    <text evidence="1">The sequence shown here is derived from an EMBL/GenBank/DDBJ whole genome shotgun (WGS) entry which is preliminary data.</text>
</comment>
<dbReference type="EMBL" id="LAZR01000172">
    <property type="protein sequence ID" value="KKN84332.1"/>
    <property type="molecule type" value="Genomic_DNA"/>
</dbReference>
<reference evidence="1" key="1">
    <citation type="journal article" date="2015" name="Nature">
        <title>Complex archaea that bridge the gap between prokaryotes and eukaryotes.</title>
        <authorList>
            <person name="Spang A."/>
            <person name="Saw J.H."/>
            <person name="Jorgensen S.L."/>
            <person name="Zaremba-Niedzwiedzka K."/>
            <person name="Martijn J."/>
            <person name="Lind A.E."/>
            <person name="van Eijk R."/>
            <person name="Schleper C."/>
            <person name="Guy L."/>
            <person name="Ettema T.J."/>
        </authorList>
    </citation>
    <scope>NUCLEOTIDE SEQUENCE</scope>
</reference>